<dbReference type="AlphaFoldDB" id="A0A926IGD2"/>
<proteinExistence type="predicted"/>
<protein>
    <submittedName>
        <fullName evidence="1">Uncharacterized protein</fullName>
    </submittedName>
</protein>
<dbReference type="EMBL" id="JACRTD010000001">
    <property type="protein sequence ID" value="MBC8584116.1"/>
    <property type="molecule type" value="Genomic_DNA"/>
</dbReference>
<keyword evidence="2" id="KW-1185">Reference proteome</keyword>
<dbReference type="Proteomes" id="UP000623678">
    <property type="component" value="Unassembled WGS sequence"/>
</dbReference>
<comment type="caution">
    <text evidence="1">The sequence shown here is derived from an EMBL/GenBank/DDBJ whole genome shotgun (WGS) entry which is preliminary data.</text>
</comment>
<accession>A0A926IGD2</accession>
<evidence type="ECO:0000313" key="2">
    <source>
        <dbReference type="Proteomes" id="UP000623678"/>
    </source>
</evidence>
<gene>
    <name evidence="1" type="ORF">H8705_00770</name>
</gene>
<name>A0A926IGD2_9FIRM</name>
<evidence type="ECO:0000313" key="1">
    <source>
        <dbReference type="EMBL" id="MBC8584116.1"/>
    </source>
</evidence>
<reference evidence="1" key="1">
    <citation type="submission" date="2020-08" db="EMBL/GenBank/DDBJ databases">
        <title>Genome public.</title>
        <authorList>
            <person name="Liu C."/>
            <person name="Sun Q."/>
        </authorList>
    </citation>
    <scope>NUCLEOTIDE SEQUENCE</scope>
    <source>
        <strain evidence="1">NSJ-64</strain>
    </source>
</reference>
<sequence>MANRRLAPAVGGKTLCVLGRRLQKGYYGFVKDEAIPGRSPGEKRCFAVIFYSRAMANRRLAPAVGGKTLCVLGRRLQKGYYGFVKDETIPGRSPGAKRCFAVIFL</sequence>
<organism evidence="1 2">
    <name type="scientific">Youxingia wuxianensis</name>
    <dbReference type="NCBI Taxonomy" id="2763678"/>
    <lineage>
        <taxon>Bacteria</taxon>
        <taxon>Bacillati</taxon>
        <taxon>Bacillota</taxon>
        <taxon>Clostridia</taxon>
        <taxon>Eubacteriales</taxon>
        <taxon>Oscillospiraceae</taxon>
        <taxon>Youxingia</taxon>
    </lineage>
</organism>